<keyword evidence="5" id="KW-0472">Membrane</keyword>
<dbReference type="NCBIfam" id="TIGR01145">
    <property type="entry name" value="ATP_synt_delta"/>
    <property type="match status" value="1"/>
</dbReference>
<dbReference type="InterPro" id="IPR000711">
    <property type="entry name" value="ATPase_OSCP/dsu"/>
</dbReference>
<evidence type="ECO:0000256" key="3">
    <source>
        <dbReference type="ARBA" id="ARBA00022781"/>
    </source>
</evidence>
<gene>
    <name evidence="7" type="ORF">METZ01_LOCUS37370</name>
</gene>
<dbReference type="GO" id="GO:0016020">
    <property type="term" value="C:membrane"/>
    <property type="evidence" value="ECO:0007669"/>
    <property type="project" value="UniProtKB-SubCell"/>
</dbReference>
<organism evidence="7">
    <name type="scientific">marine metagenome</name>
    <dbReference type="NCBI Taxonomy" id="408172"/>
    <lineage>
        <taxon>unclassified sequences</taxon>
        <taxon>metagenomes</taxon>
        <taxon>ecological metagenomes</taxon>
    </lineage>
</organism>
<evidence type="ECO:0008006" key="8">
    <source>
        <dbReference type="Google" id="ProtNLM"/>
    </source>
</evidence>
<comment type="subcellular location">
    <subcellularLocation>
        <location evidence="1">Membrane</location>
    </subcellularLocation>
</comment>
<name>A0A381QYJ4_9ZZZZ</name>
<dbReference type="SUPFAM" id="SSF47928">
    <property type="entry name" value="N-terminal domain of the delta subunit of the F1F0-ATP synthase"/>
    <property type="match status" value="1"/>
</dbReference>
<dbReference type="InterPro" id="IPR020781">
    <property type="entry name" value="ATPase_OSCP/d_CS"/>
</dbReference>
<keyword evidence="2" id="KW-0813">Transport</keyword>
<evidence type="ECO:0000256" key="6">
    <source>
        <dbReference type="ARBA" id="ARBA00023310"/>
    </source>
</evidence>
<keyword evidence="6" id="KW-0066">ATP synthesis</keyword>
<evidence type="ECO:0000256" key="1">
    <source>
        <dbReference type="ARBA" id="ARBA00004370"/>
    </source>
</evidence>
<accession>A0A381QYJ4</accession>
<keyword evidence="3" id="KW-0375">Hydrogen ion transport</keyword>
<dbReference type="GO" id="GO:0046933">
    <property type="term" value="F:proton-transporting ATP synthase activity, rotational mechanism"/>
    <property type="evidence" value="ECO:0007669"/>
    <property type="project" value="InterPro"/>
</dbReference>
<sequence length="179" mass="19919">MAELATLARPYANAAFDIAQTEGRFEEWSRGLNLLALASEDPTLQTVIALPMTTAPEKAHKLIELFRDELSDPVRQFVHVLAENKRLSLLAEITSQFEVRRAEEARTLDVEVTTAVSLSDAEQNRFQEILERRFEQQINLTTTVDETVIGGAHIRAGDTVIDGSLRGRLAKLGEAFARS</sequence>
<keyword evidence="4" id="KW-0406">Ion transport</keyword>
<dbReference type="PROSITE" id="PS00389">
    <property type="entry name" value="ATPASE_DELTA"/>
    <property type="match status" value="1"/>
</dbReference>
<dbReference type="InterPro" id="IPR026015">
    <property type="entry name" value="ATP_synth_OSCP/delta_N_sf"/>
</dbReference>
<evidence type="ECO:0000313" key="7">
    <source>
        <dbReference type="EMBL" id="SUZ84516.1"/>
    </source>
</evidence>
<reference evidence="7" key="1">
    <citation type="submission" date="2018-05" db="EMBL/GenBank/DDBJ databases">
        <authorList>
            <person name="Lanie J.A."/>
            <person name="Ng W.-L."/>
            <person name="Kazmierczak K.M."/>
            <person name="Andrzejewski T.M."/>
            <person name="Davidsen T.M."/>
            <person name="Wayne K.J."/>
            <person name="Tettelin H."/>
            <person name="Glass J.I."/>
            <person name="Rusch D."/>
            <person name="Podicherti R."/>
            <person name="Tsui H.-C.T."/>
            <person name="Winkler M.E."/>
        </authorList>
    </citation>
    <scope>NUCLEOTIDE SEQUENCE</scope>
</reference>
<evidence type="ECO:0000256" key="2">
    <source>
        <dbReference type="ARBA" id="ARBA00022448"/>
    </source>
</evidence>
<dbReference type="PRINTS" id="PR00125">
    <property type="entry name" value="ATPASEDELTA"/>
</dbReference>
<protein>
    <recommendedName>
        <fullName evidence="8">ATP synthase subunit delta</fullName>
    </recommendedName>
</protein>
<dbReference type="HAMAP" id="MF_01416">
    <property type="entry name" value="ATP_synth_delta_bact"/>
    <property type="match status" value="1"/>
</dbReference>
<proteinExistence type="inferred from homology"/>
<dbReference type="AlphaFoldDB" id="A0A381QYJ4"/>
<dbReference type="Pfam" id="PF00213">
    <property type="entry name" value="OSCP"/>
    <property type="match status" value="1"/>
</dbReference>
<dbReference type="Gene3D" id="1.10.520.20">
    <property type="entry name" value="N-terminal domain of the delta subunit of the F1F0-ATP synthase"/>
    <property type="match status" value="1"/>
</dbReference>
<dbReference type="PANTHER" id="PTHR11910">
    <property type="entry name" value="ATP SYNTHASE DELTA CHAIN"/>
    <property type="match status" value="1"/>
</dbReference>
<dbReference type="EMBL" id="UINC01001594">
    <property type="protein sequence ID" value="SUZ84516.1"/>
    <property type="molecule type" value="Genomic_DNA"/>
</dbReference>
<evidence type="ECO:0000256" key="5">
    <source>
        <dbReference type="ARBA" id="ARBA00023136"/>
    </source>
</evidence>
<evidence type="ECO:0000256" key="4">
    <source>
        <dbReference type="ARBA" id="ARBA00023065"/>
    </source>
</evidence>
<dbReference type="NCBIfam" id="NF004402">
    <property type="entry name" value="PRK05758.2-2"/>
    <property type="match status" value="1"/>
</dbReference>